<dbReference type="GO" id="GO:0006508">
    <property type="term" value="P:proteolysis"/>
    <property type="evidence" value="ECO:0007669"/>
    <property type="project" value="InterPro"/>
</dbReference>
<dbReference type="PANTHER" id="PTHR32060:SF30">
    <property type="entry name" value="CARBOXY-TERMINAL PROCESSING PROTEASE CTPA"/>
    <property type="match status" value="1"/>
</dbReference>
<dbReference type="PANTHER" id="PTHR32060">
    <property type="entry name" value="TAIL-SPECIFIC PROTEASE"/>
    <property type="match status" value="1"/>
</dbReference>
<evidence type="ECO:0000313" key="3">
    <source>
        <dbReference type="EMBL" id="WYF44850.1"/>
    </source>
</evidence>
<evidence type="ECO:0000259" key="2">
    <source>
        <dbReference type="PROSITE" id="PS50106"/>
    </source>
</evidence>
<sequence length="462" mass="49298">MTTARAYPLARVGVLSLLLAFPWAGNGQAQHLPQTLPGTDVARLAQFSAATSAAVPPAPAVSASAPAQLVFDEVNDLLAEQYGGLSKVDRAALRQEYQLRLNAVCSAVPQDCPEDKAYPVLEAEVTALDDPHSFFQLPDEYGDFVTSATGGSRQQFGVKLAKLDGENRLVLEVVPQGAAETAGLRRGDVIESLNGQPYRYTELQQARKEGRSIQLVVNRQGQRLNISMQARQSSTRDLPRLSFVGAQKDVALIRIPTFLTGGGVGQRVHDLVAQAQKAGARGVVVDLRGNTGGSLSECDSAVTAFVPSFTRVAQEAGGQSRTTVSRGRRLEDGKLRGVLRNPQLWTGPMAVLVNEISASCSEFFAYEVQYAGRGPIIGEKTAGVGNTATRVFQVGEGAAVQLTITHYVKPDGSEYPAQVTPDQASNEGEEELRRLSQGDDVMLSLGIGALETAPTLASDRLR</sequence>
<dbReference type="Pfam" id="PF17820">
    <property type="entry name" value="PDZ_6"/>
    <property type="match status" value="1"/>
</dbReference>
<feature type="domain" description="PDZ" evidence="2">
    <location>
        <begin position="144"/>
        <end position="221"/>
    </location>
</feature>
<dbReference type="PROSITE" id="PS50106">
    <property type="entry name" value="PDZ"/>
    <property type="match status" value="1"/>
</dbReference>
<proteinExistence type="predicted"/>
<keyword evidence="1" id="KW-0732">Signal</keyword>
<dbReference type="Gene3D" id="2.30.42.10">
    <property type="match status" value="1"/>
</dbReference>
<dbReference type="Gene3D" id="3.90.226.10">
    <property type="entry name" value="2-enoyl-CoA Hydratase, Chain A, domain 1"/>
    <property type="match status" value="1"/>
</dbReference>
<dbReference type="SUPFAM" id="SSF52096">
    <property type="entry name" value="ClpP/crotonase"/>
    <property type="match status" value="1"/>
</dbReference>
<reference evidence="3" key="1">
    <citation type="submission" date="2024-03" db="EMBL/GenBank/DDBJ databases">
        <title>Deinococcus weizhi sp. nov., isolated from human skin.</title>
        <authorList>
            <person name="Wei Z."/>
            <person name="Tian F."/>
            <person name="Yang C."/>
            <person name="Xin L.T."/>
            <person name="Wen Z.J."/>
            <person name="Lan K.C."/>
            <person name="Yu L."/>
            <person name="Zhe W."/>
            <person name="Dan F.D."/>
            <person name="Jun W."/>
            <person name="Rui Z."/>
            <person name="Yong X.J."/>
            <person name="Ting Y."/>
            <person name="Wei X."/>
            <person name="Xu Z.G."/>
            <person name="Xin Z."/>
            <person name="Dong F.G."/>
            <person name="Ni X.M."/>
            <person name="Zheng M.G."/>
            <person name="Chun Y."/>
            <person name="Qian W.X."/>
        </authorList>
    </citation>
    <scope>NUCLEOTIDE SEQUENCE</scope>
    <source>
        <strain evidence="3">VB142</strain>
    </source>
</reference>
<feature type="signal peptide" evidence="1">
    <location>
        <begin position="1"/>
        <end position="29"/>
    </location>
</feature>
<dbReference type="InterPro" id="IPR001478">
    <property type="entry name" value="PDZ"/>
</dbReference>
<dbReference type="GO" id="GO:0008236">
    <property type="term" value="F:serine-type peptidase activity"/>
    <property type="evidence" value="ECO:0007669"/>
    <property type="project" value="InterPro"/>
</dbReference>
<dbReference type="SMART" id="SM00245">
    <property type="entry name" value="TSPc"/>
    <property type="match status" value="1"/>
</dbReference>
<dbReference type="InterPro" id="IPR029045">
    <property type="entry name" value="ClpP/crotonase-like_dom_sf"/>
</dbReference>
<dbReference type="CDD" id="cd06567">
    <property type="entry name" value="Peptidase_S41"/>
    <property type="match status" value="1"/>
</dbReference>
<feature type="chain" id="PRO_5043918653" evidence="1">
    <location>
        <begin position="30"/>
        <end position="462"/>
    </location>
</feature>
<dbReference type="GO" id="GO:0007165">
    <property type="term" value="P:signal transduction"/>
    <property type="evidence" value="ECO:0007669"/>
    <property type="project" value="TreeGrafter"/>
</dbReference>
<dbReference type="AlphaFoldDB" id="A0AAU6Q2J7"/>
<name>A0AAU6Q2J7_9DEIO</name>
<dbReference type="GO" id="GO:0004175">
    <property type="term" value="F:endopeptidase activity"/>
    <property type="evidence" value="ECO:0007669"/>
    <property type="project" value="TreeGrafter"/>
</dbReference>
<dbReference type="SMART" id="SM00228">
    <property type="entry name" value="PDZ"/>
    <property type="match status" value="1"/>
</dbReference>
<dbReference type="InterPro" id="IPR041489">
    <property type="entry name" value="PDZ_6"/>
</dbReference>
<dbReference type="EMBL" id="CP149782">
    <property type="protein sequence ID" value="WYF44850.1"/>
    <property type="molecule type" value="Genomic_DNA"/>
</dbReference>
<organism evidence="3">
    <name type="scientific">Deinococcus sp. VB142</name>
    <dbReference type="NCBI Taxonomy" id="3112952"/>
    <lineage>
        <taxon>Bacteria</taxon>
        <taxon>Thermotogati</taxon>
        <taxon>Deinococcota</taxon>
        <taxon>Deinococci</taxon>
        <taxon>Deinococcales</taxon>
        <taxon>Deinococcaceae</taxon>
        <taxon>Deinococcus</taxon>
    </lineage>
</organism>
<dbReference type="InterPro" id="IPR036034">
    <property type="entry name" value="PDZ_sf"/>
</dbReference>
<dbReference type="GO" id="GO:0030288">
    <property type="term" value="C:outer membrane-bounded periplasmic space"/>
    <property type="evidence" value="ECO:0007669"/>
    <property type="project" value="TreeGrafter"/>
</dbReference>
<dbReference type="InterPro" id="IPR005151">
    <property type="entry name" value="Tail-specific_protease"/>
</dbReference>
<dbReference type="Pfam" id="PF03572">
    <property type="entry name" value="Peptidase_S41"/>
    <property type="match status" value="1"/>
</dbReference>
<dbReference type="RefSeq" id="WP_339096030.1">
    <property type="nucleotide sequence ID" value="NZ_CP149782.1"/>
</dbReference>
<gene>
    <name evidence="3" type="ORF">WDJ50_01670</name>
</gene>
<protein>
    <submittedName>
        <fullName evidence="3">S41 family peptidase</fullName>
    </submittedName>
</protein>
<accession>A0AAU6Q2J7</accession>
<evidence type="ECO:0000256" key="1">
    <source>
        <dbReference type="SAM" id="SignalP"/>
    </source>
</evidence>
<dbReference type="SUPFAM" id="SSF50156">
    <property type="entry name" value="PDZ domain-like"/>
    <property type="match status" value="1"/>
</dbReference>